<dbReference type="InterPro" id="IPR049427">
    <property type="entry name" value="Acyl-ACP_TE_C"/>
</dbReference>
<dbReference type="AlphaFoldDB" id="Q0SFC2"/>
<dbReference type="InterPro" id="IPR029069">
    <property type="entry name" value="HotDog_dom_sf"/>
</dbReference>
<dbReference type="GO" id="GO:0006633">
    <property type="term" value="P:fatty acid biosynthetic process"/>
    <property type="evidence" value="ECO:0007669"/>
    <property type="project" value="InterPro"/>
</dbReference>
<dbReference type="KEGG" id="rha:RHA1_ro01953"/>
<dbReference type="PANTHER" id="PTHR31793:SF24">
    <property type="entry name" value="LONG-CHAIN ACYL-COA THIOESTERASE FADM"/>
    <property type="match status" value="1"/>
</dbReference>
<reference evidence="5" key="1">
    <citation type="journal article" date="2006" name="Proc. Natl. Acad. Sci. U.S.A.">
        <title>The complete genome of Rhodococcus sp. RHA1 provides insights into a catabolic powerhouse.</title>
        <authorList>
            <person name="McLeod M.P."/>
            <person name="Warren R.L."/>
            <person name="Hsiao W.W.L."/>
            <person name="Araki N."/>
            <person name="Myhre M."/>
            <person name="Fernandes C."/>
            <person name="Miyazawa D."/>
            <person name="Wong W."/>
            <person name="Lillquist A.L."/>
            <person name="Wang D."/>
            <person name="Dosanjh M."/>
            <person name="Hara H."/>
            <person name="Petrescu A."/>
            <person name="Morin R.D."/>
            <person name="Yang G."/>
            <person name="Stott J.M."/>
            <person name="Schein J.E."/>
            <person name="Shin H."/>
            <person name="Smailus D."/>
            <person name="Siddiqui A.S."/>
            <person name="Marra M.A."/>
            <person name="Jones S.J.M."/>
            <person name="Holt R."/>
            <person name="Brinkman F.S.L."/>
            <person name="Miyauchi K."/>
            <person name="Fukuda M."/>
            <person name="Davies J.E."/>
            <person name="Mohn W.W."/>
            <person name="Eltis L.D."/>
        </authorList>
    </citation>
    <scope>NUCLEOTIDE SEQUENCE [LARGE SCALE GENOMIC DNA]</scope>
    <source>
        <strain evidence="5">RHA1</strain>
    </source>
</reference>
<dbReference type="Pfam" id="PF01643">
    <property type="entry name" value="Acyl-ACP_TE"/>
    <property type="match status" value="1"/>
</dbReference>
<dbReference type="EMBL" id="CP000431">
    <property type="protein sequence ID" value="ABG93764.1"/>
    <property type="molecule type" value="Genomic_DNA"/>
</dbReference>
<organism evidence="4 5">
    <name type="scientific">Rhodococcus jostii (strain RHA1)</name>
    <dbReference type="NCBI Taxonomy" id="101510"/>
    <lineage>
        <taxon>Bacteria</taxon>
        <taxon>Bacillati</taxon>
        <taxon>Actinomycetota</taxon>
        <taxon>Actinomycetes</taxon>
        <taxon>Mycobacteriales</taxon>
        <taxon>Nocardiaceae</taxon>
        <taxon>Rhodococcus</taxon>
    </lineage>
</organism>
<feature type="domain" description="Acyl-ACP thioesterase-like C-terminal" evidence="3">
    <location>
        <begin position="196"/>
        <end position="226"/>
    </location>
</feature>
<dbReference type="CDD" id="cd00586">
    <property type="entry name" value="4HBT"/>
    <property type="match status" value="1"/>
</dbReference>
<name>Q0SFC2_RHOJR</name>
<protein>
    <recommendedName>
        <fullName evidence="6">Acyl-ACP thioesterase</fullName>
    </recommendedName>
</protein>
<dbReference type="SUPFAM" id="SSF54637">
    <property type="entry name" value="Thioesterase/thiol ester dehydrase-isomerase"/>
    <property type="match status" value="2"/>
</dbReference>
<dbReference type="PANTHER" id="PTHR31793">
    <property type="entry name" value="4-HYDROXYBENZOYL-COA THIOESTERASE FAMILY MEMBER"/>
    <property type="match status" value="1"/>
</dbReference>
<dbReference type="eggNOG" id="COG3884">
    <property type="taxonomic scope" value="Bacteria"/>
</dbReference>
<evidence type="ECO:0008006" key="6">
    <source>
        <dbReference type="Google" id="ProtNLM"/>
    </source>
</evidence>
<dbReference type="Gene3D" id="3.10.129.10">
    <property type="entry name" value="Hotdog Thioesterase"/>
    <property type="match status" value="1"/>
</dbReference>
<proteinExistence type="predicted"/>
<evidence type="ECO:0000259" key="3">
    <source>
        <dbReference type="Pfam" id="PF20791"/>
    </source>
</evidence>
<feature type="domain" description="Acyl-ACP thioesterase N-terminal hotdog" evidence="2">
    <location>
        <begin position="45"/>
        <end position="165"/>
    </location>
</feature>
<evidence type="ECO:0000256" key="1">
    <source>
        <dbReference type="SAM" id="MobiDB-lite"/>
    </source>
</evidence>
<dbReference type="Pfam" id="PF20791">
    <property type="entry name" value="Acyl-ACP_TE_C"/>
    <property type="match status" value="1"/>
</dbReference>
<dbReference type="InterPro" id="IPR050563">
    <property type="entry name" value="4-hydroxybenzoyl-CoA_TE"/>
</dbReference>
<dbReference type="GO" id="GO:0047617">
    <property type="term" value="F:fatty acyl-CoA hydrolase activity"/>
    <property type="evidence" value="ECO:0007669"/>
    <property type="project" value="TreeGrafter"/>
</dbReference>
<evidence type="ECO:0000259" key="2">
    <source>
        <dbReference type="Pfam" id="PF01643"/>
    </source>
</evidence>
<evidence type="ECO:0000313" key="4">
    <source>
        <dbReference type="EMBL" id="ABG93764.1"/>
    </source>
</evidence>
<sequence length="289" mass="32766">MNCTENRVRKQAPAPGWKNRGSVHERRNRILALDRPLAAAPARGRFFETSWPVRTGDIDAAKRLRLDGIARYLQDAGLDNLDAVDAADSHPLWIVRRTVIDVVRPAVWPERVHLRRWCSALSTRWTNMRVQIEGEAGALIETEGFWIHISGETGMPTRIDDGFIERLGESAEEHRLKWKRWLVENAPSADEDGIVDTEFVLRRTDIDPFDHVNNAVYWQAVEELLADHEHPGGGRLVDNPHRAVLEYLSPIVSTDRIVLRSRRDDTSLTVWFLVDDALRAVASVGPLAA</sequence>
<feature type="region of interest" description="Disordered" evidence="1">
    <location>
        <begin position="1"/>
        <end position="21"/>
    </location>
</feature>
<dbReference type="HOGENOM" id="CLU_082975_0_0_11"/>
<evidence type="ECO:0000313" key="5">
    <source>
        <dbReference type="Proteomes" id="UP000008710"/>
    </source>
</evidence>
<dbReference type="InterPro" id="IPR002864">
    <property type="entry name" value="Acyl-ACP_thioesterase_NHD"/>
</dbReference>
<gene>
    <name evidence="4" type="ordered locus">RHA1_ro01953</name>
</gene>
<dbReference type="Proteomes" id="UP000008710">
    <property type="component" value="Chromosome"/>
</dbReference>
<accession>Q0SFC2</accession>